<evidence type="ECO:0000313" key="1">
    <source>
        <dbReference type="EMBL" id="APD74310.1"/>
    </source>
</evidence>
<name>A0A1J0R917_9TRYP</name>
<proteinExistence type="predicted"/>
<dbReference type="EMBL" id="KX700354">
    <property type="protein sequence ID" value="APD74310.1"/>
    <property type="molecule type" value="Genomic_DNA"/>
</dbReference>
<dbReference type="AlphaFoldDB" id="A0A1J0R917"/>
<accession>A0A1J0R917</accession>
<dbReference type="VEuPathDB" id="TriTrypDB:Tb427_000547700"/>
<protein>
    <submittedName>
        <fullName evidence="1">Variant surface glycoprotein 1125.2896</fullName>
    </submittedName>
</protein>
<sequence length="295" mass="30800">MLRTSARAYKLAALEAEDKNHVIGHQLLSLLATSRADDAAKELEGHEKTINEAVNALLLRAGSLYGALTKHAQANTKLTDGAYSSATVKITSAKICTATATLTQADPTTCDIFGYTKGIKSSDVDPDKLGQIKLTADTLLNLQKIQVKAIATGNMGTAPATGTPDGGCIDGNTLAAPTSVGLTAQLTVQDTTTAQTATSIYKGEDSSTGCENLQDTAPTDKPLTTKHLRSKICNAVLIKPTAPTLPQQETIAGLVADQKLIKAIYAIQGRKSNPTSSSDETEKIVKGIFGADDTS</sequence>
<dbReference type="VEuPathDB" id="TriTrypDB:Tb09.v4.0166"/>
<organism evidence="1">
    <name type="scientific">Trypanosoma brucei</name>
    <dbReference type="NCBI Taxonomy" id="5691"/>
    <lineage>
        <taxon>Eukaryota</taxon>
        <taxon>Discoba</taxon>
        <taxon>Euglenozoa</taxon>
        <taxon>Kinetoplastea</taxon>
        <taxon>Metakinetoplastina</taxon>
        <taxon>Trypanosomatida</taxon>
        <taxon>Trypanosomatidae</taxon>
        <taxon>Trypanosoma</taxon>
    </lineage>
</organism>
<dbReference type="VEuPathDB" id="TriTrypDB:Tb1125.Tb09.v4.0166"/>
<reference evidence="1" key="1">
    <citation type="submission" date="2016-08" db="EMBL/GenBank/DDBJ databases">
        <title>VSG repertoire of Trypanosoma brucei EATRO 1125.</title>
        <authorList>
            <person name="Cross G.A."/>
        </authorList>
    </citation>
    <scope>NUCLEOTIDE SEQUENCE</scope>
    <source>
        <strain evidence="1">EATRO 1125</strain>
    </source>
</reference>